<accession>A0ABZ3ECZ0</accession>
<gene>
    <name evidence="1" type="ORF">QQM35_10230</name>
</gene>
<organism evidence="1 2">
    <name type="scientific">Staphylococcus hsinchuensis</name>
    <dbReference type="NCBI Taxonomy" id="3051183"/>
    <lineage>
        <taxon>Bacteria</taxon>
        <taxon>Bacillati</taxon>
        <taxon>Bacillota</taxon>
        <taxon>Bacilli</taxon>
        <taxon>Bacillales</taxon>
        <taxon>Staphylococcaceae</taxon>
        <taxon>Staphylococcus</taxon>
    </lineage>
</organism>
<dbReference type="Proteomes" id="UP001436297">
    <property type="component" value="Chromosome"/>
</dbReference>
<evidence type="ECO:0000313" key="1">
    <source>
        <dbReference type="EMBL" id="XAF70430.1"/>
    </source>
</evidence>
<name>A0ABZ3ECZ0_9STAP</name>
<dbReference type="RefSeq" id="WP_251519590.1">
    <property type="nucleotide sequence ID" value="NZ_CP128355.1"/>
</dbReference>
<protein>
    <submittedName>
        <fullName evidence="1">Sporulation protein</fullName>
    </submittedName>
</protein>
<sequence length="134" mass="15456">MFENILSAFGVNDVSVKTKVKQKDIQVGERLDGIILIEGCETEETIHKIKIELVEKIENTDETSDFNQLDNIISTYEIEDVYDIPPNESLEKDFSVQFDSDSLKNKPNKITLRTHLYLSNALDNYDEVELDVHY</sequence>
<dbReference type="EMBL" id="CP128355">
    <property type="protein sequence ID" value="XAF70430.1"/>
    <property type="molecule type" value="Genomic_DNA"/>
</dbReference>
<dbReference type="Pfam" id="PF07070">
    <property type="entry name" value="Spo0M"/>
    <property type="match status" value="1"/>
</dbReference>
<reference evidence="1 2" key="1">
    <citation type="journal article" date="2024" name="Pathogens">
        <title>Staphylococcus hsinchuensis sp. nov., Isolated from Soymilk.</title>
        <authorList>
            <person name="Wang Y.T."/>
            <person name="Lin Y.C."/>
            <person name="Hsieh Y.H."/>
            <person name="Lin Y.T."/>
            <person name="Hamada M."/>
            <person name="Chen C.C."/>
            <person name="Liou J.S."/>
            <person name="Lee A.Y."/>
            <person name="Zhang W.L."/>
            <person name="Chen Y.T."/>
            <person name="Huang C.H."/>
        </authorList>
    </citation>
    <scope>NUCLEOTIDE SEQUENCE [LARGE SCALE GENOMIC DNA]</scope>
    <source>
        <strain evidence="1 2">H164</strain>
    </source>
</reference>
<proteinExistence type="predicted"/>
<evidence type="ECO:0000313" key="2">
    <source>
        <dbReference type="Proteomes" id="UP001436297"/>
    </source>
</evidence>
<dbReference type="InterPro" id="IPR009776">
    <property type="entry name" value="Spore_0_M"/>
</dbReference>
<keyword evidence="2" id="KW-1185">Reference proteome</keyword>